<evidence type="ECO:0000256" key="5">
    <source>
        <dbReference type="PIRSR" id="PIRSR015582-2"/>
    </source>
</evidence>
<dbReference type="Pfam" id="PF03328">
    <property type="entry name" value="HpcH_HpaI"/>
    <property type="match status" value="1"/>
</dbReference>
<dbReference type="SUPFAM" id="SSF51621">
    <property type="entry name" value="Phosphoenolpyruvate/pyruvate domain"/>
    <property type="match status" value="1"/>
</dbReference>
<gene>
    <name evidence="7" type="ORF">FCI23_37985</name>
</gene>
<feature type="binding site" evidence="5">
    <location>
        <position position="154"/>
    </location>
    <ligand>
        <name>Mg(2+)</name>
        <dbReference type="ChEBI" id="CHEBI:18420"/>
    </ligand>
</feature>
<feature type="binding site" evidence="4">
    <location>
        <position position="127"/>
    </location>
    <ligand>
        <name>substrate</name>
    </ligand>
</feature>
<keyword evidence="2 5" id="KW-0479">Metal-binding</keyword>
<keyword evidence="3 5" id="KW-0460">Magnesium</keyword>
<dbReference type="PIRSF" id="PIRSF015582">
    <property type="entry name" value="Cit_lyase_B"/>
    <property type="match status" value="1"/>
</dbReference>
<feature type="domain" description="HpcH/HpaI aldolase/citrate lyase" evidence="6">
    <location>
        <begin position="12"/>
        <end position="221"/>
    </location>
</feature>
<organism evidence="7 8">
    <name type="scientific">Actinacidiphila oryziradicis</name>
    <dbReference type="NCBI Taxonomy" id="2571141"/>
    <lineage>
        <taxon>Bacteria</taxon>
        <taxon>Bacillati</taxon>
        <taxon>Actinomycetota</taxon>
        <taxon>Actinomycetes</taxon>
        <taxon>Kitasatosporales</taxon>
        <taxon>Streptomycetaceae</taxon>
        <taxon>Actinacidiphila</taxon>
    </lineage>
</organism>
<dbReference type="InterPro" id="IPR011206">
    <property type="entry name" value="Citrate_lyase_beta/mcl1/mcl2"/>
</dbReference>
<dbReference type="InterPro" id="IPR005000">
    <property type="entry name" value="Aldolase/citrate-lyase_domain"/>
</dbReference>
<feature type="binding site" evidence="4">
    <location>
        <position position="71"/>
    </location>
    <ligand>
        <name>substrate</name>
    </ligand>
</feature>
<sequence>MPVDRPEPPVFRSCLYVPGHREGRIARAYESAADAVILDLEDAVPAAAKARAREIVSAITAGPTAKPTYVRVNAIGSGLGEQDVLAVAGAGLVGVRIAKTRDVGEVRRVAALLETVACTATVHVLIESADALRDAFELATASPAVTMLGLGESDLRADLCAELDSITMDLGRARIVVASRAAGLINPAQSVHPDPRDLAGLLTTSERGKRLGFVGRMAIHPDQIPIIHRVYTPQPHEVEEAREICATADTAREADLSIVVSKGRLVSPPVVARARRTLHLAENLDLSMEAR</sequence>
<dbReference type="InterPro" id="IPR040442">
    <property type="entry name" value="Pyrv_kinase-like_dom_sf"/>
</dbReference>
<dbReference type="EMBL" id="SUMC01000060">
    <property type="protein sequence ID" value="TKA02932.1"/>
    <property type="molecule type" value="Genomic_DNA"/>
</dbReference>
<dbReference type="InterPro" id="IPR015813">
    <property type="entry name" value="Pyrv/PenolPyrv_kinase-like_dom"/>
</dbReference>
<dbReference type="Proteomes" id="UP000305778">
    <property type="component" value="Unassembled WGS sequence"/>
</dbReference>
<evidence type="ECO:0000313" key="7">
    <source>
        <dbReference type="EMBL" id="TKA02932.1"/>
    </source>
</evidence>
<dbReference type="GO" id="GO:0016829">
    <property type="term" value="F:lyase activity"/>
    <property type="evidence" value="ECO:0007669"/>
    <property type="project" value="UniProtKB-KW"/>
</dbReference>
<evidence type="ECO:0000313" key="8">
    <source>
        <dbReference type="Proteomes" id="UP000305778"/>
    </source>
</evidence>
<evidence type="ECO:0000256" key="2">
    <source>
        <dbReference type="ARBA" id="ARBA00022723"/>
    </source>
</evidence>
<dbReference type="AlphaFoldDB" id="A0A4U0S268"/>
<dbReference type="PANTHER" id="PTHR32308:SF10">
    <property type="entry name" value="CITRATE LYASE SUBUNIT BETA"/>
    <property type="match status" value="1"/>
</dbReference>
<evidence type="ECO:0000256" key="1">
    <source>
        <dbReference type="ARBA" id="ARBA00001946"/>
    </source>
</evidence>
<name>A0A4U0S268_9ACTN</name>
<evidence type="ECO:0000259" key="6">
    <source>
        <dbReference type="Pfam" id="PF03328"/>
    </source>
</evidence>
<protein>
    <submittedName>
        <fullName evidence="7">CoA ester lyase</fullName>
    </submittedName>
</protein>
<dbReference type="GO" id="GO:0000287">
    <property type="term" value="F:magnesium ion binding"/>
    <property type="evidence" value="ECO:0007669"/>
    <property type="project" value="TreeGrafter"/>
</dbReference>
<reference evidence="7 8" key="1">
    <citation type="submission" date="2019-04" db="EMBL/GenBank/DDBJ databases">
        <title>Streptomyces oryziradicis sp. nov., a novel actinomycete isolated from rhizosphere soil of rice (Oryza sativa L.).</title>
        <authorList>
            <person name="Li C."/>
        </authorList>
    </citation>
    <scope>NUCLEOTIDE SEQUENCE [LARGE SCALE GENOMIC DNA]</scope>
    <source>
        <strain evidence="7 8">NEAU-C40</strain>
    </source>
</reference>
<dbReference type="PANTHER" id="PTHR32308">
    <property type="entry name" value="LYASE BETA SUBUNIT, PUTATIVE (AFU_ORTHOLOGUE AFUA_4G13030)-RELATED"/>
    <property type="match status" value="1"/>
</dbReference>
<dbReference type="Gene3D" id="3.20.20.60">
    <property type="entry name" value="Phosphoenolpyruvate-binding domains"/>
    <property type="match status" value="1"/>
</dbReference>
<proteinExistence type="predicted"/>
<comment type="cofactor">
    <cofactor evidence="1">
        <name>Mg(2+)</name>
        <dbReference type="ChEBI" id="CHEBI:18420"/>
    </cofactor>
</comment>
<evidence type="ECO:0000256" key="4">
    <source>
        <dbReference type="PIRSR" id="PIRSR015582-1"/>
    </source>
</evidence>
<dbReference type="RefSeq" id="WP_136728735.1">
    <property type="nucleotide sequence ID" value="NZ_SUMC01000060.1"/>
</dbReference>
<dbReference type="OrthoDB" id="4322898at2"/>
<comment type="caution">
    <text evidence="7">The sequence shown here is derived from an EMBL/GenBank/DDBJ whole genome shotgun (WGS) entry which is preliminary data.</text>
</comment>
<keyword evidence="8" id="KW-1185">Reference proteome</keyword>
<accession>A0A4U0S268</accession>
<dbReference type="GO" id="GO:0006107">
    <property type="term" value="P:oxaloacetate metabolic process"/>
    <property type="evidence" value="ECO:0007669"/>
    <property type="project" value="TreeGrafter"/>
</dbReference>
<keyword evidence="7" id="KW-0456">Lyase</keyword>
<evidence type="ECO:0000256" key="3">
    <source>
        <dbReference type="ARBA" id="ARBA00022842"/>
    </source>
</evidence>
<feature type="binding site" evidence="5">
    <location>
        <position position="127"/>
    </location>
    <ligand>
        <name>Mg(2+)</name>
        <dbReference type="ChEBI" id="CHEBI:18420"/>
    </ligand>
</feature>